<dbReference type="Gene3D" id="3.40.50.2300">
    <property type="match status" value="2"/>
</dbReference>
<evidence type="ECO:0000256" key="2">
    <source>
        <dbReference type="ARBA" id="ARBA00023125"/>
    </source>
</evidence>
<dbReference type="Pfam" id="PF00356">
    <property type="entry name" value="LacI"/>
    <property type="match status" value="1"/>
</dbReference>
<accession>A0ABP8I638</accession>
<dbReference type="Pfam" id="PF13377">
    <property type="entry name" value="Peripla_BP_3"/>
    <property type="match status" value="1"/>
</dbReference>
<dbReference type="RefSeq" id="WP_345540182.1">
    <property type="nucleotide sequence ID" value="NZ_BAABGJ010000076.1"/>
</dbReference>
<dbReference type="GO" id="GO:0003677">
    <property type="term" value="F:DNA binding"/>
    <property type="evidence" value="ECO:0007669"/>
    <property type="project" value="UniProtKB-KW"/>
</dbReference>
<keyword evidence="3" id="KW-0804">Transcription</keyword>
<keyword evidence="2 5" id="KW-0238">DNA-binding</keyword>
<dbReference type="PROSITE" id="PS50932">
    <property type="entry name" value="HTH_LACI_2"/>
    <property type="match status" value="1"/>
</dbReference>
<name>A0ABP8I638_9BURK</name>
<keyword evidence="1" id="KW-0805">Transcription regulation</keyword>
<organism evidence="5 6">
    <name type="scientific">Variovorax defluvii</name>
    <dbReference type="NCBI Taxonomy" id="913761"/>
    <lineage>
        <taxon>Bacteria</taxon>
        <taxon>Pseudomonadati</taxon>
        <taxon>Pseudomonadota</taxon>
        <taxon>Betaproteobacteria</taxon>
        <taxon>Burkholderiales</taxon>
        <taxon>Comamonadaceae</taxon>
        <taxon>Variovorax</taxon>
    </lineage>
</organism>
<dbReference type="PROSITE" id="PS00356">
    <property type="entry name" value="HTH_LACI_1"/>
    <property type="match status" value="1"/>
</dbReference>
<dbReference type="EMBL" id="BAABGJ010000076">
    <property type="protein sequence ID" value="GAA4351905.1"/>
    <property type="molecule type" value="Genomic_DNA"/>
</dbReference>
<feature type="domain" description="HTH lacI-type" evidence="4">
    <location>
        <begin position="19"/>
        <end position="73"/>
    </location>
</feature>
<evidence type="ECO:0000256" key="1">
    <source>
        <dbReference type="ARBA" id="ARBA00023015"/>
    </source>
</evidence>
<dbReference type="SUPFAM" id="SSF53822">
    <property type="entry name" value="Periplasmic binding protein-like I"/>
    <property type="match status" value="1"/>
</dbReference>
<dbReference type="Proteomes" id="UP001500975">
    <property type="component" value="Unassembled WGS sequence"/>
</dbReference>
<dbReference type="SMART" id="SM00354">
    <property type="entry name" value="HTH_LACI"/>
    <property type="match status" value="1"/>
</dbReference>
<sequence>MPTASRPSLRTAAASARSASLADVAALAGVSTGTVSRALSRPGMISEATRTRVMEAADRLGYVVNGAARALAMRRTKTIGAVVPRFGSSSFPAMIQALESTLAEEGYTLLLSAPEGRRAQQPDILRAMLERGVDAVALLGTDQPPAVLAMLAANRTPFVQMWAPPGSGSDAVGFDEHAAGAQVVAHLAALGHRRIGFVGGHSRDSERARLRFEGVAWALARYDMALDERAFIETEYGFAEGFAAMQTILARRVPVTAMVFGTDYLAAGALAALDQGGVAVPRALSVASFNDNDFAAYLHPPLTTVRLPIREIGEAAGRLLLARLGGQPFELPVLKVELIVRASTGPA</sequence>
<dbReference type="PANTHER" id="PTHR30146">
    <property type="entry name" value="LACI-RELATED TRANSCRIPTIONAL REPRESSOR"/>
    <property type="match status" value="1"/>
</dbReference>
<dbReference type="CDD" id="cd01392">
    <property type="entry name" value="HTH_LacI"/>
    <property type="match status" value="1"/>
</dbReference>
<keyword evidence="6" id="KW-1185">Reference proteome</keyword>
<dbReference type="InterPro" id="IPR046335">
    <property type="entry name" value="LacI/GalR-like_sensor"/>
</dbReference>
<evidence type="ECO:0000256" key="3">
    <source>
        <dbReference type="ARBA" id="ARBA00023163"/>
    </source>
</evidence>
<evidence type="ECO:0000259" key="4">
    <source>
        <dbReference type="PROSITE" id="PS50932"/>
    </source>
</evidence>
<dbReference type="SUPFAM" id="SSF47413">
    <property type="entry name" value="lambda repressor-like DNA-binding domains"/>
    <property type="match status" value="1"/>
</dbReference>
<protein>
    <submittedName>
        <fullName evidence="5">LacI family DNA-binding transcriptional regulator</fullName>
    </submittedName>
</protein>
<proteinExistence type="predicted"/>
<reference evidence="6" key="1">
    <citation type="journal article" date="2019" name="Int. J. Syst. Evol. Microbiol.">
        <title>The Global Catalogue of Microorganisms (GCM) 10K type strain sequencing project: providing services to taxonomists for standard genome sequencing and annotation.</title>
        <authorList>
            <consortium name="The Broad Institute Genomics Platform"/>
            <consortium name="The Broad Institute Genome Sequencing Center for Infectious Disease"/>
            <person name="Wu L."/>
            <person name="Ma J."/>
        </authorList>
    </citation>
    <scope>NUCLEOTIDE SEQUENCE [LARGE SCALE GENOMIC DNA]</scope>
    <source>
        <strain evidence="6">JCM 17804</strain>
    </source>
</reference>
<dbReference type="InterPro" id="IPR028082">
    <property type="entry name" value="Peripla_BP_I"/>
</dbReference>
<dbReference type="InterPro" id="IPR000843">
    <property type="entry name" value="HTH_LacI"/>
</dbReference>
<evidence type="ECO:0000313" key="5">
    <source>
        <dbReference type="EMBL" id="GAA4351905.1"/>
    </source>
</evidence>
<comment type="caution">
    <text evidence="5">The sequence shown here is derived from an EMBL/GenBank/DDBJ whole genome shotgun (WGS) entry which is preliminary data.</text>
</comment>
<gene>
    <name evidence="5" type="ORF">GCM10023165_40490</name>
</gene>
<dbReference type="Gene3D" id="1.10.260.40">
    <property type="entry name" value="lambda repressor-like DNA-binding domains"/>
    <property type="match status" value="1"/>
</dbReference>
<dbReference type="InterPro" id="IPR010982">
    <property type="entry name" value="Lambda_DNA-bd_dom_sf"/>
</dbReference>
<evidence type="ECO:0000313" key="6">
    <source>
        <dbReference type="Proteomes" id="UP001500975"/>
    </source>
</evidence>
<dbReference type="PANTHER" id="PTHR30146:SF33">
    <property type="entry name" value="TRANSCRIPTIONAL REGULATOR"/>
    <property type="match status" value="1"/>
</dbReference>